<proteinExistence type="predicted"/>
<reference evidence="2 3" key="1">
    <citation type="submission" date="2015-10" db="EMBL/GenBank/DDBJ databases">
        <title>Draft genome sequence of Streptomyces sp. RV15, isolated from a marine sponge.</title>
        <authorList>
            <person name="Ruckert C."/>
            <person name="Abdelmohsen U.R."/>
            <person name="Winkler A."/>
            <person name="Hentschel U."/>
            <person name="Kalinowski J."/>
            <person name="Kampfer P."/>
            <person name="Glaeser S."/>
        </authorList>
    </citation>
    <scope>NUCLEOTIDE SEQUENCE [LARGE SCALE GENOMIC DNA]</scope>
    <source>
        <strain evidence="2 3">RV15</strain>
    </source>
</reference>
<feature type="region of interest" description="Disordered" evidence="1">
    <location>
        <begin position="1"/>
        <end position="69"/>
    </location>
</feature>
<protein>
    <submittedName>
        <fullName evidence="2">Uncharacterized protein</fullName>
    </submittedName>
</protein>
<organism evidence="2 3">
    <name type="scientific">Streptomyces dysideae</name>
    <dbReference type="NCBI Taxonomy" id="909626"/>
    <lineage>
        <taxon>Bacteria</taxon>
        <taxon>Bacillati</taxon>
        <taxon>Actinomycetota</taxon>
        <taxon>Actinomycetes</taxon>
        <taxon>Kitasatosporales</taxon>
        <taxon>Streptomycetaceae</taxon>
        <taxon>Streptomyces</taxon>
    </lineage>
</organism>
<name>A0A101V0R3_9ACTN</name>
<dbReference type="EMBL" id="LMXB01000038">
    <property type="protein sequence ID" value="KUO20367.1"/>
    <property type="molecule type" value="Genomic_DNA"/>
</dbReference>
<evidence type="ECO:0000313" key="3">
    <source>
        <dbReference type="Proteomes" id="UP000053260"/>
    </source>
</evidence>
<gene>
    <name evidence="2" type="ORF">AQJ91_14585</name>
</gene>
<evidence type="ECO:0000256" key="1">
    <source>
        <dbReference type="SAM" id="MobiDB-lite"/>
    </source>
</evidence>
<comment type="caution">
    <text evidence="2">The sequence shown here is derived from an EMBL/GenBank/DDBJ whole genome shotgun (WGS) entry which is preliminary data.</text>
</comment>
<keyword evidence="3" id="KW-1185">Reference proteome</keyword>
<sequence length="69" mass="7368">MVPVGAQDGGGVFERPEDRTVTLPGVVSDGSPKTGSAWTMTPVGRMRERESRTSISSSKIVRDLVPTHT</sequence>
<evidence type="ECO:0000313" key="2">
    <source>
        <dbReference type="EMBL" id="KUO20367.1"/>
    </source>
</evidence>
<dbReference type="AlphaFoldDB" id="A0A101V0R3"/>
<dbReference type="Proteomes" id="UP000053260">
    <property type="component" value="Unassembled WGS sequence"/>
</dbReference>
<accession>A0A101V0R3</accession>